<feature type="transmembrane region" description="Helical" evidence="2">
    <location>
        <begin position="33"/>
        <end position="55"/>
    </location>
</feature>
<dbReference type="InParanoid" id="A0A2H3D5Q3"/>
<keyword evidence="4" id="KW-1185">Reference proteome</keyword>
<evidence type="ECO:0000313" key="3">
    <source>
        <dbReference type="EMBL" id="PBK90569.1"/>
    </source>
</evidence>
<evidence type="ECO:0000256" key="2">
    <source>
        <dbReference type="SAM" id="Phobius"/>
    </source>
</evidence>
<feature type="transmembrane region" description="Helical" evidence="2">
    <location>
        <begin position="186"/>
        <end position="208"/>
    </location>
</feature>
<feature type="transmembrane region" description="Helical" evidence="2">
    <location>
        <begin position="145"/>
        <end position="166"/>
    </location>
</feature>
<evidence type="ECO:0000256" key="1">
    <source>
        <dbReference type="SAM" id="MobiDB-lite"/>
    </source>
</evidence>
<proteinExistence type="predicted"/>
<reference evidence="4" key="1">
    <citation type="journal article" date="2017" name="Nat. Ecol. Evol.">
        <title>Genome expansion and lineage-specific genetic innovations in the forest pathogenic fungi Armillaria.</title>
        <authorList>
            <person name="Sipos G."/>
            <person name="Prasanna A.N."/>
            <person name="Walter M.C."/>
            <person name="O'Connor E."/>
            <person name="Balint B."/>
            <person name="Krizsan K."/>
            <person name="Kiss B."/>
            <person name="Hess J."/>
            <person name="Varga T."/>
            <person name="Slot J."/>
            <person name="Riley R."/>
            <person name="Boka B."/>
            <person name="Rigling D."/>
            <person name="Barry K."/>
            <person name="Lee J."/>
            <person name="Mihaltcheva S."/>
            <person name="LaButti K."/>
            <person name="Lipzen A."/>
            <person name="Waldron R."/>
            <person name="Moloney N.M."/>
            <person name="Sperisen C."/>
            <person name="Kredics L."/>
            <person name="Vagvoelgyi C."/>
            <person name="Patrignani A."/>
            <person name="Fitzpatrick D."/>
            <person name="Nagy I."/>
            <person name="Doyle S."/>
            <person name="Anderson J.B."/>
            <person name="Grigoriev I.V."/>
            <person name="Gueldener U."/>
            <person name="Muensterkoetter M."/>
            <person name="Nagy L.G."/>
        </authorList>
    </citation>
    <scope>NUCLEOTIDE SEQUENCE [LARGE SCALE GENOMIC DNA]</scope>
    <source>
        <strain evidence="4">Ar21-2</strain>
    </source>
</reference>
<dbReference type="AlphaFoldDB" id="A0A2H3D5Q3"/>
<dbReference type="OrthoDB" id="2948617at2759"/>
<keyword evidence="2" id="KW-1133">Transmembrane helix</keyword>
<sequence>MIAATYPGTVVPNLSDGQIKDIFLNLDSEFNRVMLHASLHGIYTGVMAVTLWASIASKRKTQNNRHLLVLILLLYLLATVGLYYDWTIVCSIFIKNDKTFWTAYEFSPGAPITLTGGIDAILSTLLADATLIWRCWIVWGRSWRVVLVPIVCSTLAIISRGIVTFYEAFRPENMSPRALYIENVVNWAVLYSSLILATFLWCTILIVYRILRLGGVVAGMRVYHRVIELLVESASLYSAVIVVLLVFEVRDEVAGAYIEEFAIAIRGIAPTVLVGRVAAGHARPDDSWSESITTSSLRFRSHSNSQNDNEMSTTSSHERPDLEEGLKSNTLS</sequence>
<protein>
    <submittedName>
        <fullName evidence="3">Uncharacterized protein</fullName>
    </submittedName>
</protein>
<organism evidence="3 4">
    <name type="scientific">Armillaria gallica</name>
    <name type="common">Bulbous honey fungus</name>
    <name type="synonym">Armillaria bulbosa</name>
    <dbReference type="NCBI Taxonomy" id="47427"/>
    <lineage>
        <taxon>Eukaryota</taxon>
        <taxon>Fungi</taxon>
        <taxon>Dikarya</taxon>
        <taxon>Basidiomycota</taxon>
        <taxon>Agaricomycotina</taxon>
        <taxon>Agaricomycetes</taxon>
        <taxon>Agaricomycetidae</taxon>
        <taxon>Agaricales</taxon>
        <taxon>Marasmiineae</taxon>
        <taxon>Physalacriaceae</taxon>
        <taxon>Armillaria</taxon>
    </lineage>
</organism>
<feature type="transmembrane region" description="Helical" evidence="2">
    <location>
        <begin position="114"/>
        <end position="133"/>
    </location>
</feature>
<dbReference type="OMA" id="TFLWCTI"/>
<keyword evidence="2" id="KW-0472">Membrane</keyword>
<accession>A0A2H3D5Q3</accession>
<feature type="compositionally biased region" description="Basic and acidic residues" evidence="1">
    <location>
        <begin position="316"/>
        <end position="326"/>
    </location>
</feature>
<gene>
    <name evidence="3" type="ORF">ARMGADRAFT_1166899</name>
</gene>
<feature type="compositionally biased region" description="Polar residues" evidence="1">
    <location>
        <begin position="298"/>
        <end position="315"/>
    </location>
</feature>
<dbReference type="Proteomes" id="UP000217790">
    <property type="component" value="Unassembled WGS sequence"/>
</dbReference>
<dbReference type="EMBL" id="KZ293665">
    <property type="protein sequence ID" value="PBK90569.1"/>
    <property type="molecule type" value="Genomic_DNA"/>
</dbReference>
<feature type="transmembrane region" description="Helical" evidence="2">
    <location>
        <begin position="67"/>
        <end position="94"/>
    </location>
</feature>
<feature type="region of interest" description="Disordered" evidence="1">
    <location>
        <begin position="298"/>
        <end position="332"/>
    </location>
</feature>
<name>A0A2H3D5Q3_ARMGA</name>
<evidence type="ECO:0000313" key="4">
    <source>
        <dbReference type="Proteomes" id="UP000217790"/>
    </source>
</evidence>
<keyword evidence="2" id="KW-0812">Transmembrane</keyword>